<accession>A0A101JH44</accession>
<dbReference type="RefSeq" id="WP_062708534.1">
    <property type="nucleotide sequence ID" value="NZ_LLZG01000361.1"/>
</dbReference>
<dbReference type="PROSITE" id="PS51918">
    <property type="entry name" value="RADICAL_SAM"/>
    <property type="match status" value="1"/>
</dbReference>
<dbReference type="InterPro" id="IPR058240">
    <property type="entry name" value="rSAM_sf"/>
</dbReference>
<dbReference type="PANTHER" id="PTHR11228">
    <property type="entry name" value="RADICAL SAM DOMAIN PROTEIN"/>
    <property type="match status" value="1"/>
</dbReference>
<dbReference type="EMBL" id="LLZG01000361">
    <property type="protein sequence ID" value="KUL26654.1"/>
    <property type="molecule type" value="Genomic_DNA"/>
</dbReference>
<dbReference type="CDD" id="cd01335">
    <property type="entry name" value="Radical_SAM"/>
    <property type="match status" value="1"/>
</dbReference>
<dbReference type="Pfam" id="PF04055">
    <property type="entry name" value="Radical_SAM"/>
    <property type="match status" value="1"/>
</dbReference>
<organism evidence="6 7">
    <name type="scientific">Streptomyces regalis</name>
    <dbReference type="NCBI Taxonomy" id="68262"/>
    <lineage>
        <taxon>Bacteria</taxon>
        <taxon>Bacillati</taxon>
        <taxon>Actinomycetota</taxon>
        <taxon>Actinomycetes</taxon>
        <taxon>Kitasatosporales</taxon>
        <taxon>Streptomycetaceae</taxon>
        <taxon>Streptomyces</taxon>
    </lineage>
</organism>
<dbReference type="OrthoDB" id="9782387at2"/>
<evidence type="ECO:0000256" key="3">
    <source>
        <dbReference type="ARBA" id="ARBA00023004"/>
    </source>
</evidence>
<gene>
    <name evidence="6" type="ORF">ADL12_32390</name>
</gene>
<dbReference type="InterPro" id="IPR050377">
    <property type="entry name" value="Radical_SAM_PqqE_MftC-like"/>
</dbReference>
<comment type="caution">
    <text evidence="6">The sequence shown here is derived from an EMBL/GenBank/DDBJ whole genome shotgun (WGS) entry which is preliminary data.</text>
</comment>
<dbReference type="InterPro" id="IPR013785">
    <property type="entry name" value="Aldolase_TIM"/>
</dbReference>
<dbReference type="PANTHER" id="PTHR11228:SF7">
    <property type="entry name" value="PQQA PEPTIDE CYCLASE"/>
    <property type="match status" value="1"/>
</dbReference>
<keyword evidence="1" id="KW-0949">S-adenosyl-L-methionine</keyword>
<dbReference type="Proteomes" id="UP000053923">
    <property type="component" value="Unassembled WGS sequence"/>
</dbReference>
<dbReference type="SFLD" id="SFLDS00029">
    <property type="entry name" value="Radical_SAM"/>
    <property type="match status" value="1"/>
</dbReference>
<keyword evidence="3" id="KW-0408">Iron</keyword>
<dbReference type="AlphaFoldDB" id="A0A101JH44"/>
<keyword evidence="4" id="KW-0411">Iron-sulfur</keyword>
<evidence type="ECO:0000256" key="1">
    <source>
        <dbReference type="ARBA" id="ARBA00022691"/>
    </source>
</evidence>
<dbReference type="SUPFAM" id="SSF102114">
    <property type="entry name" value="Radical SAM enzymes"/>
    <property type="match status" value="1"/>
</dbReference>
<protein>
    <submittedName>
        <fullName evidence="6">Radical SAM protein</fullName>
    </submittedName>
</protein>
<proteinExistence type="predicted"/>
<feature type="domain" description="Radical SAM core" evidence="5">
    <location>
        <begin position="76"/>
        <end position="282"/>
    </location>
</feature>
<evidence type="ECO:0000256" key="2">
    <source>
        <dbReference type="ARBA" id="ARBA00022723"/>
    </source>
</evidence>
<dbReference type="SFLD" id="SFLDG01067">
    <property type="entry name" value="SPASM/twitch_domain_containing"/>
    <property type="match status" value="1"/>
</dbReference>
<evidence type="ECO:0000259" key="5">
    <source>
        <dbReference type="PROSITE" id="PS51918"/>
    </source>
</evidence>
<evidence type="ECO:0000313" key="7">
    <source>
        <dbReference type="Proteomes" id="UP000053923"/>
    </source>
</evidence>
<name>A0A101JH44_9ACTN</name>
<evidence type="ECO:0000256" key="4">
    <source>
        <dbReference type="ARBA" id="ARBA00023014"/>
    </source>
</evidence>
<reference evidence="7" key="1">
    <citation type="submission" date="2015-10" db="EMBL/GenBank/DDBJ databases">
        <authorList>
            <person name="Ju K.-S."/>
            <person name="Doroghazi J.R."/>
            <person name="Metcalf W.W."/>
        </authorList>
    </citation>
    <scope>NUCLEOTIDE SEQUENCE [LARGE SCALE GENOMIC DNA]</scope>
    <source>
        <strain evidence="7">NRRL 3151</strain>
    </source>
</reference>
<dbReference type="GO" id="GO:0051536">
    <property type="term" value="F:iron-sulfur cluster binding"/>
    <property type="evidence" value="ECO:0007669"/>
    <property type="project" value="UniProtKB-KW"/>
</dbReference>
<keyword evidence="7" id="KW-1185">Reference proteome</keyword>
<sequence length="373" mass="40825">MYDLIVAPFLGDSYVLRPGSAKGMQIPAHRYLELQQAVTDGGEVPSWLCGPVQRQWSLDLTGSRAESTLLVRDPSPYGHGRASYELNLGCNYACKQCYLGLKEFAGLDWSDREKVLHVLRDAGVVWLQITGGEPTIDRHFAAAYSLAYELGMMIEVLTNGSRLHNPLLLDLFASRRPYRLTLSIYGATEETYDGLTQRRGSWKNFTRGLNAAHEAGLPIELTVIVTDDNVHEVEAMHALGERYGAVTREYSQMSPTIYGGAESLSSQATAYLRERKPFTGCDAGHTSLHVDPHGLASVCKVSRDHPISLVTEGVAGLSRLGDIADRALGRQGGCAGCTLSKSCSTCMPLAALYRKAGAPLNRYCQHTETEGRR</sequence>
<dbReference type="GO" id="GO:0046872">
    <property type="term" value="F:metal ion binding"/>
    <property type="evidence" value="ECO:0007669"/>
    <property type="project" value="UniProtKB-KW"/>
</dbReference>
<dbReference type="InterPro" id="IPR007197">
    <property type="entry name" value="rSAM"/>
</dbReference>
<keyword evidence="2" id="KW-0479">Metal-binding</keyword>
<evidence type="ECO:0000313" key="6">
    <source>
        <dbReference type="EMBL" id="KUL26654.1"/>
    </source>
</evidence>
<dbReference type="GO" id="GO:0003824">
    <property type="term" value="F:catalytic activity"/>
    <property type="evidence" value="ECO:0007669"/>
    <property type="project" value="InterPro"/>
</dbReference>
<dbReference type="Gene3D" id="3.20.20.70">
    <property type="entry name" value="Aldolase class I"/>
    <property type="match status" value="1"/>
</dbReference>